<evidence type="ECO:0000313" key="1">
    <source>
        <dbReference type="EMBL" id="RKS77061.1"/>
    </source>
</evidence>
<proteinExistence type="predicted"/>
<name>A0A495QUF7_9ACTN</name>
<protein>
    <submittedName>
        <fullName evidence="1">Uncharacterized protein</fullName>
    </submittedName>
</protein>
<dbReference type="RefSeq" id="WP_246006887.1">
    <property type="nucleotide sequence ID" value="NZ_RBWU01000002.1"/>
</dbReference>
<dbReference type="Proteomes" id="UP000274601">
    <property type="component" value="Unassembled WGS sequence"/>
</dbReference>
<organism evidence="1 2">
    <name type="scientific">Actinomadura pelletieri DSM 43383</name>
    <dbReference type="NCBI Taxonomy" id="1120940"/>
    <lineage>
        <taxon>Bacteria</taxon>
        <taxon>Bacillati</taxon>
        <taxon>Actinomycetota</taxon>
        <taxon>Actinomycetes</taxon>
        <taxon>Streptosporangiales</taxon>
        <taxon>Thermomonosporaceae</taxon>
        <taxon>Actinomadura</taxon>
    </lineage>
</organism>
<evidence type="ECO:0000313" key="2">
    <source>
        <dbReference type="Proteomes" id="UP000274601"/>
    </source>
</evidence>
<keyword evidence="2" id="KW-1185">Reference proteome</keyword>
<dbReference type="EMBL" id="RBWU01000002">
    <property type="protein sequence ID" value="RKS77061.1"/>
    <property type="molecule type" value="Genomic_DNA"/>
</dbReference>
<accession>A0A495QUF7</accession>
<reference evidence="1 2" key="1">
    <citation type="submission" date="2018-10" db="EMBL/GenBank/DDBJ databases">
        <title>Genomic Encyclopedia of Archaeal and Bacterial Type Strains, Phase II (KMG-II): from individual species to whole genera.</title>
        <authorList>
            <person name="Goeker M."/>
        </authorList>
    </citation>
    <scope>NUCLEOTIDE SEQUENCE [LARGE SCALE GENOMIC DNA]</scope>
    <source>
        <strain evidence="1 2">DSM 43383</strain>
    </source>
</reference>
<dbReference type="AlphaFoldDB" id="A0A495QUF7"/>
<sequence length="192" mass="20989">MTDGRRILSVAVDIIGRIIATAGWRSWVLDEDDGAWERRSTVRVVPPVQARKLAKVPFVEMADGRLQGVVSSGSDVSRVYVSSITAGTHGNSCSTNNNRPCGGLTDFYLCKHLDALVTEGIRQYGQERVARYLRVEVGEGKDLIDCLNSHKDPAPAAAVFSRFLRHLAYLEVPESTEPVPELHWFPAAGAVG</sequence>
<comment type="caution">
    <text evidence="1">The sequence shown here is derived from an EMBL/GenBank/DDBJ whole genome shotgun (WGS) entry which is preliminary data.</text>
</comment>
<gene>
    <name evidence="1" type="ORF">BZB76_2430</name>
</gene>